<evidence type="ECO:0000259" key="3">
    <source>
        <dbReference type="Pfam" id="PF25583"/>
    </source>
</evidence>
<feature type="domain" description="PafC HTH" evidence="2">
    <location>
        <begin position="3"/>
        <end position="91"/>
    </location>
</feature>
<dbReference type="InterPro" id="IPR057727">
    <property type="entry name" value="WCX_dom"/>
</dbReference>
<dbReference type="InterPro" id="IPR026881">
    <property type="entry name" value="WYL_dom"/>
</dbReference>
<dbReference type="InterPro" id="IPR028349">
    <property type="entry name" value="PafC-like"/>
</dbReference>
<feature type="domain" description="WYL" evidence="1">
    <location>
        <begin position="113"/>
        <end position="179"/>
    </location>
</feature>
<feature type="non-terminal residue" evidence="4">
    <location>
        <position position="1"/>
    </location>
</feature>
<accession>A0A381Q5N9</accession>
<sequence length="284" mass="31640">VSDRFDYPAADLVSDLTDVVNFVSADRYQHFLSFDVVVTEDRIRIDRDTLLDRPMRMGSADLAALVAAGRAAAVLLGDDRLGPLERAVAKLVGTQTSKAPTVELRLTSGGEKVLTLLREAIRSGRCVELDYYSYNRDEETRRVVEPHRCIYDGFWYLTAYCRSVGAGRVFRLDRVRGATLTDLPFVPAEEEAEAMDGIPVDGSLPEVVLELDPEAHWVVDQYPHTALDRLDDGRVRVTLPVTADRWLERLLLRLGPSARVVSAPEGQGEELRAAAAARVLSRYR</sequence>
<name>A0A381Q5N9_9ZZZZ</name>
<dbReference type="InterPro" id="IPR043839">
    <property type="entry name" value="PafC_HTH"/>
</dbReference>
<feature type="domain" description="WCX" evidence="3">
    <location>
        <begin position="205"/>
        <end position="275"/>
    </location>
</feature>
<dbReference type="Pfam" id="PF19187">
    <property type="entry name" value="HTH_PafC"/>
    <property type="match status" value="1"/>
</dbReference>
<dbReference type="InterPro" id="IPR051534">
    <property type="entry name" value="CBASS_pafABC_assoc_protein"/>
</dbReference>
<dbReference type="EMBL" id="UINC01001178">
    <property type="protein sequence ID" value="SUZ73397.1"/>
    <property type="molecule type" value="Genomic_DNA"/>
</dbReference>
<dbReference type="Pfam" id="PF13280">
    <property type="entry name" value="WYL"/>
    <property type="match status" value="1"/>
</dbReference>
<evidence type="ECO:0000259" key="1">
    <source>
        <dbReference type="Pfam" id="PF13280"/>
    </source>
</evidence>
<gene>
    <name evidence="4" type="ORF">METZ01_LOCUS26251</name>
</gene>
<dbReference type="PANTHER" id="PTHR34580">
    <property type="match status" value="1"/>
</dbReference>
<dbReference type="PROSITE" id="PS52050">
    <property type="entry name" value="WYL"/>
    <property type="match status" value="1"/>
</dbReference>
<dbReference type="Pfam" id="PF25583">
    <property type="entry name" value="WCX"/>
    <property type="match status" value="1"/>
</dbReference>
<dbReference type="PIRSF" id="PIRSF016838">
    <property type="entry name" value="PafC"/>
    <property type="match status" value="1"/>
</dbReference>
<evidence type="ECO:0000259" key="2">
    <source>
        <dbReference type="Pfam" id="PF19187"/>
    </source>
</evidence>
<evidence type="ECO:0000313" key="4">
    <source>
        <dbReference type="EMBL" id="SUZ73397.1"/>
    </source>
</evidence>
<protein>
    <recommendedName>
        <fullName evidence="5">WYL domain-containing protein</fullName>
    </recommendedName>
</protein>
<proteinExistence type="predicted"/>
<organism evidence="4">
    <name type="scientific">marine metagenome</name>
    <dbReference type="NCBI Taxonomy" id="408172"/>
    <lineage>
        <taxon>unclassified sequences</taxon>
        <taxon>metagenomes</taxon>
        <taxon>ecological metagenomes</taxon>
    </lineage>
</organism>
<evidence type="ECO:0008006" key="5">
    <source>
        <dbReference type="Google" id="ProtNLM"/>
    </source>
</evidence>
<reference evidence="4" key="1">
    <citation type="submission" date="2018-05" db="EMBL/GenBank/DDBJ databases">
        <authorList>
            <person name="Lanie J.A."/>
            <person name="Ng W.-L."/>
            <person name="Kazmierczak K.M."/>
            <person name="Andrzejewski T.M."/>
            <person name="Davidsen T.M."/>
            <person name="Wayne K.J."/>
            <person name="Tettelin H."/>
            <person name="Glass J.I."/>
            <person name="Rusch D."/>
            <person name="Podicherti R."/>
            <person name="Tsui H.-C.T."/>
            <person name="Winkler M.E."/>
        </authorList>
    </citation>
    <scope>NUCLEOTIDE SEQUENCE</scope>
</reference>
<dbReference type="AlphaFoldDB" id="A0A381Q5N9"/>
<dbReference type="PANTHER" id="PTHR34580:SF1">
    <property type="entry name" value="PROTEIN PAFC"/>
    <property type="match status" value="1"/>
</dbReference>